<dbReference type="Proteomes" id="UP000487268">
    <property type="component" value="Unassembled WGS sequence"/>
</dbReference>
<keyword evidence="1" id="KW-1133">Transmembrane helix</keyword>
<dbReference type="EMBL" id="WEGH01000001">
    <property type="protein sequence ID" value="MQY02613.1"/>
    <property type="molecule type" value="Genomic_DNA"/>
</dbReference>
<dbReference type="RefSeq" id="WP_153530752.1">
    <property type="nucleotide sequence ID" value="NZ_WEGH01000001.1"/>
</dbReference>
<protein>
    <submittedName>
        <fullName evidence="2">Uncharacterized protein</fullName>
    </submittedName>
</protein>
<gene>
    <name evidence="2" type="ORF">ACRB68_06450</name>
</gene>
<organism evidence="2 3">
    <name type="scientific">Actinomadura macrotermitis</name>
    <dbReference type="NCBI Taxonomy" id="2585200"/>
    <lineage>
        <taxon>Bacteria</taxon>
        <taxon>Bacillati</taxon>
        <taxon>Actinomycetota</taxon>
        <taxon>Actinomycetes</taxon>
        <taxon>Streptosporangiales</taxon>
        <taxon>Thermomonosporaceae</taxon>
        <taxon>Actinomadura</taxon>
    </lineage>
</organism>
<accession>A0A7K0BN79</accession>
<reference evidence="2 3" key="1">
    <citation type="submission" date="2019-10" db="EMBL/GenBank/DDBJ databases">
        <title>Actinomadura rubteroloni sp. nov. and Actinomadura macrotermitis sp. nov., isolated from the gut of fungus growing-termite Macrotermes natalensis.</title>
        <authorList>
            <person name="Benndorf R."/>
            <person name="Martin K."/>
            <person name="Kuefner M."/>
            <person name="De Beer W."/>
            <person name="Kaster A.-K."/>
            <person name="Vollmers J."/>
            <person name="Poulsen M."/>
            <person name="Beemelmanns C."/>
        </authorList>
    </citation>
    <scope>NUCLEOTIDE SEQUENCE [LARGE SCALE GENOMIC DNA]</scope>
    <source>
        <strain evidence="2 3">RB68</strain>
    </source>
</reference>
<evidence type="ECO:0000313" key="3">
    <source>
        <dbReference type="Proteomes" id="UP000487268"/>
    </source>
</evidence>
<dbReference type="PANTHER" id="PTHR42305">
    <property type="entry name" value="MEMBRANE PROTEIN RV1733C-RELATED"/>
    <property type="match status" value="1"/>
</dbReference>
<dbReference type="AlphaFoldDB" id="A0A7K0BN79"/>
<dbReference type="PANTHER" id="PTHR42305:SF1">
    <property type="entry name" value="MEMBRANE PROTEIN RV1733C-RELATED"/>
    <property type="match status" value="1"/>
</dbReference>
<evidence type="ECO:0000256" key="1">
    <source>
        <dbReference type="SAM" id="Phobius"/>
    </source>
</evidence>
<comment type="caution">
    <text evidence="2">The sequence shown here is derived from an EMBL/GenBank/DDBJ whole genome shotgun (WGS) entry which is preliminary data.</text>
</comment>
<feature type="transmembrane region" description="Helical" evidence="1">
    <location>
        <begin position="141"/>
        <end position="163"/>
    </location>
</feature>
<dbReference type="OrthoDB" id="3542690at2"/>
<dbReference type="InterPro" id="IPR039708">
    <property type="entry name" value="MT1774/Rv1733c-like"/>
</dbReference>
<keyword evidence="3" id="KW-1185">Reference proteome</keyword>
<keyword evidence="1" id="KW-0472">Membrane</keyword>
<proteinExistence type="predicted"/>
<evidence type="ECO:0000313" key="2">
    <source>
        <dbReference type="EMBL" id="MQY02613.1"/>
    </source>
</evidence>
<sequence length="192" mass="21119">MRRTWRRLGLERNPLRRRIDRVQRAFAVALLLLTLLIAVPAGAWSWHLAYSSGLRAEQAEHAARHRVVATVTAAGGIGTAGDRYVHETVRATWTGSDGVVRTGTLPSWKNARAGARRAIWVDRQGVPVVRPRPHSRTVTDAGYAAVAGALAAGAPMLGAYLLLRRRCDRHRADLWEAAWARMDADAGHNRPS</sequence>
<name>A0A7K0BN79_9ACTN</name>
<keyword evidence="1" id="KW-0812">Transmembrane</keyword>